<evidence type="ECO:0000313" key="7">
    <source>
        <dbReference type="Proteomes" id="UP001168821"/>
    </source>
</evidence>
<dbReference type="Gene3D" id="3.40.50.2000">
    <property type="entry name" value="Glycogen Phosphorylase B"/>
    <property type="match status" value="2"/>
</dbReference>
<keyword evidence="2 4" id="KW-0328">Glycosyltransferase</keyword>
<dbReference type="Proteomes" id="UP001168821">
    <property type="component" value="Unassembled WGS sequence"/>
</dbReference>
<feature type="chain" id="PRO_5041483272" description="UDP-glucuronosyltransferase" evidence="5">
    <location>
        <begin position="18"/>
        <end position="513"/>
    </location>
</feature>
<protein>
    <recommendedName>
        <fullName evidence="5">UDP-glucuronosyltransferase</fullName>
        <ecNumber evidence="5">2.4.1.17</ecNumber>
    </recommendedName>
</protein>
<feature type="transmembrane region" description="Helical" evidence="5">
    <location>
        <begin position="479"/>
        <end position="498"/>
    </location>
</feature>
<dbReference type="GO" id="GO:0015020">
    <property type="term" value="F:glucuronosyltransferase activity"/>
    <property type="evidence" value="ECO:0007669"/>
    <property type="project" value="UniProtKB-EC"/>
</dbReference>
<evidence type="ECO:0000313" key="6">
    <source>
        <dbReference type="EMBL" id="KAJ3663946.1"/>
    </source>
</evidence>
<feature type="signal peptide" evidence="5">
    <location>
        <begin position="1"/>
        <end position="17"/>
    </location>
</feature>
<dbReference type="EMBL" id="JALNTZ010000002">
    <property type="protein sequence ID" value="KAJ3663946.1"/>
    <property type="molecule type" value="Genomic_DNA"/>
</dbReference>
<dbReference type="GO" id="GO:0016020">
    <property type="term" value="C:membrane"/>
    <property type="evidence" value="ECO:0007669"/>
    <property type="project" value="UniProtKB-SubCell"/>
</dbReference>
<comment type="catalytic activity">
    <reaction evidence="5">
        <text>glucuronate acceptor + UDP-alpha-D-glucuronate = acceptor beta-D-glucuronoside + UDP + H(+)</text>
        <dbReference type="Rhea" id="RHEA:21032"/>
        <dbReference type="ChEBI" id="CHEBI:15378"/>
        <dbReference type="ChEBI" id="CHEBI:58052"/>
        <dbReference type="ChEBI" id="CHEBI:58223"/>
        <dbReference type="ChEBI" id="CHEBI:132367"/>
        <dbReference type="ChEBI" id="CHEBI:132368"/>
        <dbReference type="EC" id="2.4.1.17"/>
    </reaction>
</comment>
<dbReference type="InterPro" id="IPR035595">
    <property type="entry name" value="UDP_glycos_trans_CS"/>
</dbReference>
<dbReference type="InterPro" id="IPR050271">
    <property type="entry name" value="UDP-glycosyltransferase"/>
</dbReference>
<evidence type="ECO:0000256" key="3">
    <source>
        <dbReference type="ARBA" id="ARBA00022679"/>
    </source>
</evidence>
<evidence type="ECO:0000256" key="4">
    <source>
        <dbReference type="RuleBase" id="RU003718"/>
    </source>
</evidence>
<comment type="caution">
    <text evidence="6">The sequence shown here is derived from an EMBL/GenBank/DDBJ whole genome shotgun (WGS) entry which is preliminary data.</text>
</comment>
<evidence type="ECO:0000256" key="2">
    <source>
        <dbReference type="ARBA" id="ARBA00022676"/>
    </source>
</evidence>
<gene>
    <name evidence="6" type="ORF">Zmor_008159</name>
</gene>
<dbReference type="AlphaFoldDB" id="A0AA38IZ22"/>
<evidence type="ECO:0000256" key="1">
    <source>
        <dbReference type="ARBA" id="ARBA00009995"/>
    </source>
</evidence>
<name>A0AA38IZ22_9CUCU</name>
<dbReference type="SUPFAM" id="SSF53756">
    <property type="entry name" value="UDP-Glycosyltransferase/glycogen phosphorylase"/>
    <property type="match status" value="1"/>
</dbReference>
<accession>A0AA38IZ22</accession>
<comment type="similarity">
    <text evidence="1 4">Belongs to the UDP-glycosyltransferase family.</text>
</comment>
<organism evidence="6 7">
    <name type="scientific">Zophobas morio</name>
    <dbReference type="NCBI Taxonomy" id="2755281"/>
    <lineage>
        <taxon>Eukaryota</taxon>
        <taxon>Metazoa</taxon>
        <taxon>Ecdysozoa</taxon>
        <taxon>Arthropoda</taxon>
        <taxon>Hexapoda</taxon>
        <taxon>Insecta</taxon>
        <taxon>Pterygota</taxon>
        <taxon>Neoptera</taxon>
        <taxon>Endopterygota</taxon>
        <taxon>Coleoptera</taxon>
        <taxon>Polyphaga</taxon>
        <taxon>Cucujiformia</taxon>
        <taxon>Tenebrionidae</taxon>
        <taxon>Zophobas</taxon>
    </lineage>
</organism>
<dbReference type="FunFam" id="3.40.50.2000:FF:000021">
    <property type="entry name" value="UDP-glucuronosyltransferase"/>
    <property type="match status" value="1"/>
</dbReference>
<keyword evidence="5" id="KW-1133">Transmembrane helix</keyword>
<reference evidence="6" key="1">
    <citation type="journal article" date="2023" name="G3 (Bethesda)">
        <title>Whole genome assemblies of Zophobas morio and Tenebrio molitor.</title>
        <authorList>
            <person name="Kaur S."/>
            <person name="Stinson S.A."/>
            <person name="diCenzo G.C."/>
        </authorList>
    </citation>
    <scope>NUCLEOTIDE SEQUENCE</scope>
    <source>
        <strain evidence="6">QUZm001</strain>
    </source>
</reference>
<sequence>MKIILPLLALFIKSALSANILVVAPLPSPSHYIWNSALAYGLVNKNHNVTVVTSDKDDSPRPKNLHHILLEGTYEFMHENEEMNINEMFGSNPIHTLIEMQSMPDFFCEIFLKPKSFQNLLDYPKDFKFDLIIIDVTMGSCFYPLIHRFHYPPTIAVTPFLLPSYVAYNFGNQVNPSYLPWHSLPYTGEMTFMERVSNFLLVYVEVGLRYVHQYRQEHKVARKYFGEDIPSMVELERHMSLILTNSDPVLDFPQPLAPNFIPVGGLHTRKAKKLPDDLQNLVDGAKNGVIVFSLGSNIRSDKLDENVQQILLSAFSKIPETVVWKFESEIKDLPKNVIVRKWLPQNDLLGHPNVKLFIGHGGALSTQEAIFHGVPMICVPFFMDQFLNTQNVVTKKMGLELSIRNATSEDVYRTIREVLDNPIYSENMKKTSNRFKDRMETPLERGVFWAEYVIRHGGADFLNTPARDLPLYKASGLDVLVFISLVVVLFFIVVLKIVKLLKKLRRKKKVKTN</sequence>
<dbReference type="CDD" id="cd03784">
    <property type="entry name" value="GT1_Gtf-like"/>
    <property type="match status" value="1"/>
</dbReference>
<keyword evidence="5" id="KW-0472">Membrane</keyword>
<dbReference type="InterPro" id="IPR002213">
    <property type="entry name" value="UDP_glucos_trans"/>
</dbReference>
<keyword evidence="5" id="KW-0732">Signal</keyword>
<dbReference type="PROSITE" id="PS00375">
    <property type="entry name" value="UDPGT"/>
    <property type="match status" value="1"/>
</dbReference>
<keyword evidence="3 4" id="KW-0808">Transferase</keyword>
<dbReference type="Pfam" id="PF00201">
    <property type="entry name" value="UDPGT"/>
    <property type="match status" value="1"/>
</dbReference>
<proteinExistence type="inferred from homology"/>
<dbReference type="PANTHER" id="PTHR48043:SF159">
    <property type="entry name" value="EG:EG0003.4 PROTEIN-RELATED"/>
    <property type="match status" value="1"/>
</dbReference>
<evidence type="ECO:0000256" key="5">
    <source>
        <dbReference type="RuleBase" id="RU362059"/>
    </source>
</evidence>
<comment type="subcellular location">
    <subcellularLocation>
        <location evidence="5">Membrane</location>
        <topology evidence="5">Single-pass membrane protein</topology>
    </subcellularLocation>
</comment>
<dbReference type="EC" id="2.4.1.17" evidence="5"/>
<keyword evidence="5" id="KW-0812">Transmembrane</keyword>
<keyword evidence="7" id="KW-1185">Reference proteome</keyword>
<dbReference type="PANTHER" id="PTHR48043">
    <property type="entry name" value="EG:EG0003.4 PROTEIN-RELATED"/>
    <property type="match status" value="1"/>
</dbReference>